<dbReference type="AlphaFoldDB" id="A0A9P0CXH1"/>
<dbReference type="PRINTS" id="PR00081">
    <property type="entry name" value="GDHRDH"/>
</dbReference>
<keyword evidence="5" id="KW-1185">Reference proteome</keyword>
<dbReference type="SUPFAM" id="SSF51735">
    <property type="entry name" value="NAD(P)-binding Rossmann-fold domains"/>
    <property type="match status" value="1"/>
</dbReference>
<dbReference type="GO" id="GO:0005737">
    <property type="term" value="C:cytoplasm"/>
    <property type="evidence" value="ECO:0007669"/>
    <property type="project" value="TreeGrafter"/>
</dbReference>
<evidence type="ECO:0000313" key="5">
    <source>
        <dbReference type="Proteomes" id="UP001153636"/>
    </source>
</evidence>
<evidence type="ECO:0000256" key="2">
    <source>
        <dbReference type="ARBA" id="ARBA00023002"/>
    </source>
</evidence>
<dbReference type="EMBL" id="OV651815">
    <property type="protein sequence ID" value="CAH1108278.1"/>
    <property type="molecule type" value="Genomic_DNA"/>
</dbReference>
<protein>
    <recommendedName>
        <fullName evidence="6">15-hydroxyprostaglandin dehydrogenase [NAD(+)]-like</fullName>
    </recommendedName>
</protein>
<dbReference type="PRINTS" id="PR00080">
    <property type="entry name" value="SDRFAMILY"/>
</dbReference>
<evidence type="ECO:0000256" key="3">
    <source>
        <dbReference type="RuleBase" id="RU000363"/>
    </source>
</evidence>
<dbReference type="GO" id="GO:0016616">
    <property type="term" value="F:oxidoreductase activity, acting on the CH-OH group of donors, NAD or NADP as acceptor"/>
    <property type="evidence" value="ECO:0007669"/>
    <property type="project" value="TreeGrafter"/>
</dbReference>
<evidence type="ECO:0000313" key="4">
    <source>
        <dbReference type="EMBL" id="CAH1108278.1"/>
    </source>
</evidence>
<gene>
    <name evidence="4" type="ORF">PSYICH_LOCUS8685</name>
</gene>
<dbReference type="PANTHER" id="PTHR44229:SF8">
    <property type="entry name" value="ALCOHOL DEHYDROGENASE-RELATED"/>
    <property type="match status" value="1"/>
</dbReference>
<name>A0A9P0CXH1_9CUCU</name>
<dbReference type="Pfam" id="PF00106">
    <property type="entry name" value="adh_short"/>
    <property type="match status" value="1"/>
</dbReference>
<dbReference type="InterPro" id="IPR020904">
    <property type="entry name" value="Sc_DH/Rdtase_CS"/>
</dbReference>
<dbReference type="Gene3D" id="3.40.50.720">
    <property type="entry name" value="NAD(P)-binding Rossmann-like Domain"/>
    <property type="match status" value="1"/>
</dbReference>
<reference evidence="4" key="1">
    <citation type="submission" date="2022-01" db="EMBL/GenBank/DDBJ databases">
        <authorList>
            <person name="King R."/>
        </authorList>
    </citation>
    <scope>NUCLEOTIDE SEQUENCE</scope>
</reference>
<dbReference type="InterPro" id="IPR002347">
    <property type="entry name" value="SDR_fam"/>
</dbReference>
<accession>A0A9P0CXH1</accession>
<proteinExistence type="inferred from homology"/>
<dbReference type="OrthoDB" id="417891at2759"/>
<dbReference type="InterPro" id="IPR036291">
    <property type="entry name" value="NAD(P)-bd_dom_sf"/>
</dbReference>
<dbReference type="FunFam" id="3.40.50.720:FF:000149">
    <property type="entry name" value="15-hydroxyprostaglandin dehydrogenase [NAD(+)]"/>
    <property type="match status" value="1"/>
</dbReference>
<dbReference type="Proteomes" id="UP001153636">
    <property type="component" value="Chromosome 3"/>
</dbReference>
<organism evidence="4 5">
    <name type="scientific">Psylliodes chrysocephalus</name>
    <dbReference type="NCBI Taxonomy" id="3402493"/>
    <lineage>
        <taxon>Eukaryota</taxon>
        <taxon>Metazoa</taxon>
        <taxon>Ecdysozoa</taxon>
        <taxon>Arthropoda</taxon>
        <taxon>Hexapoda</taxon>
        <taxon>Insecta</taxon>
        <taxon>Pterygota</taxon>
        <taxon>Neoptera</taxon>
        <taxon>Endopterygota</taxon>
        <taxon>Coleoptera</taxon>
        <taxon>Polyphaga</taxon>
        <taxon>Cucujiformia</taxon>
        <taxon>Chrysomeloidea</taxon>
        <taxon>Chrysomelidae</taxon>
        <taxon>Galerucinae</taxon>
        <taxon>Alticini</taxon>
        <taxon>Psylliodes</taxon>
    </lineage>
</organism>
<sequence>MVFDINGKVALITGGASGVGLEYAKALLRNGLKAVTLADVNGDLGNKALIEISQQFGSKRAIFSKTDVTKIDQLEDSFKKTVETFGNIDIVFNNAGILNDAIWEKQISINVNGVIHGMILALETYLPTYHQGPEAVIVNISSIAGVIGTAHVPIYSATKHAVIGITRSWGQPAFYKKFNVRVVAVCPGVTDTPLISEMNGRSLGDIYEENGKEFVGELTVQTPEVLAEEVMNIVKYGPNGSVWIVEGGEPAYQYVFPDRNQMKYNQISDYIQNK</sequence>
<dbReference type="PANTHER" id="PTHR44229">
    <property type="entry name" value="15-HYDROXYPROSTAGLANDIN DEHYDROGENASE [NAD(+)]"/>
    <property type="match status" value="1"/>
</dbReference>
<keyword evidence="2" id="KW-0560">Oxidoreductase</keyword>
<evidence type="ECO:0000256" key="1">
    <source>
        <dbReference type="ARBA" id="ARBA00006484"/>
    </source>
</evidence>
<comment type="similarity">
    <text evidence="1 3">Belongs to the short-chain dehydrogenases/reductases (SDR) family.</text>
</comment>
<dbReference type="PROSITE" id="PS00061">
    <property type="entry name" value="ADH_SHORT"/>
    <property type="match status" value="1"/>
</dbReference>
<evidence type="ECO:0008006" key="6">
    <source>
        <dbReference type="Google" id="ProtNLM"/>
    </source>
</evidence>